<evidence type="ECO:0000256" key="2">
    <source>
        <dbReference type="SAM" id="MobiDB-lite"/>
    </source>
</evidence>
<evidence type="ECO:0000256" key="1">
    <source>
        <dbReference type="SAM" id="Coils"/>
    </source>
</evidence>
<reference evidence="3 4" key="1">
    <citation type="journal article" date="2018" name="Front. Microbiol.">
        <title>Genome-Wide Analysis of Corynespora cassiicola Leaf Fall Disease Putative Effectors.</title>
        <authorList>
            <person name="Lopez D."/>
            <person name="Ribeiro S."/>
            <person name="Label P."/>
            <person name="Fumanal B."/>
            <person name="Venisse J.S."/>
            <person name="Kohler A."/>
            <person name="de Oliveira R.R."/>
            <person name="Labutti K."/>
            <person name="Lipzen A."/>
            <person name="Lail K."/>
            <person name="Bauer D."/>
            <person name="Ohm R.A."/>
            <person name="Barry K.W."/>
            <person name="Spatafora J."/>
            <person name="Grigoriev I.V."/>
            <person name="Martin F.M."/>
            <person name="Pujade-Renaud V."/>
        </authorList>
    </citation>
    <scope>NUCLEOTIDE SEQUENCE [LARGE SCALE GENOMIC DNA]</scope>
    <source>
        <strain evidence="3 4">Philippines</strain>
    </source>
</reference>
<dbReference type="AlphaFoldDB" id="A0A2T2P1K1"/>
<feature type="compositionally biased region" description="Basic and acidic residues" evidence="2">
    <location>
        <begin position="15"/>
        <end position="26"/>
    </location>
</feature>
<evidence type="ECO:0000313" key="3">
    <source>
        <dbReference type="EMBL" id="PSN71541.1"/>
    </source>
</evidence>
<evidence type="ECO:0000313" key="4">
    <source>
        <dbReference type="Proteomes" id="UP000240883"/>
    </source>
</evidence>
<feature type="compositionally biased region" description="Acidic residues" evidence="2">
    <location>
        <begin position="44"/>
        <end position="56"/>
    </location>
</feature>
<gene>
    <name evidence="3" type="ORF">BS50DRAFT_660747</name>
</gene>
<sequence length="531" mass="60880">MPSNSEKSSGNNAKEGQEKPIQREADPGAASQAEAPDTTVEASNSDETELSDVEPADAEQVEFNWATCRAYSDALREAVTHFKEVQPRSPTAEETKSFESKLAMIKERDARIMLNFHYSACRLLVAIYERCSNQAESFRKTFISIKVMLAMPEKTPPLISDLETEMTPPTKEDYMIYGGTSDAKYATDVCYEMNQWHYQVVCQARRFYSQWVNQKGKVGPILEGKARENYENILNNGIILVKNAEKEAKRKLGAVNQFRTKAIKTAKEYTKKLAEKQAEELAMEQENTYKGETEANRSSEIPDWGIKTVDPRWRGLQHDRNAVHDQLTDRANKWFDEADAGEFEVTSEQIEEYHADMRRINDNYQQHTRRVVEALICLSYALYRDFVVAVQEFRELVVSYHIMLEDPTKTPVLFRDSVEIPDAVPADPKIYGDTEEAKCIAPKISEARQLCRALLIQARCAYSKWYYENPRPLIREVEHCGQIEPAMVQQLENMSVLEDRYKKILSALNIVFSNDIAMDYIVSCNLDMARE</sequence>
<feature type="region of interest" description="Disordered" evidence="2">
    <location>
        <begin position="1"/>
        <end position="56"/>
    </location>
</feature>
<proteinExistence type="predicted"/>
<organism evidence="3 4">
    <name type="scientific">Corynespora cassiicola Philippines</name>
    <dbReference type="NCBI Taxonomy" id="1448308"/>
    <lineage>
        <taxon>Eukaryota</taxon>
        <taxon>Fungi</taxon>
        <taxon>Dikarya</taxon>
        <taxon>Ascomycota</taxon>
        <taxon>Pezizomycotina</taxon>
        <taxon>Dothideomycetes</taxon>
        <taxon>Pleosporomycetidae</taxon>
        <taxon>Pleosporales</taxon>
        <taxon>Corynesporascaceae</taxon>
        <taxon>Corynespora</taxon>
    </lineage>
</organism>
<protein>
    <submittedName>
        <fullName evidence="3">Uncharacterized protein</fullName>
    </submittedName>
</protein>
<dbReference type="Proteomes" id="UP000240883">
    <property type="component" value="Unassembled WGS sequence"/>
</dbReference>
<accession>A0A2T2P1K1</accession>
<dbReference type="EMBL" id="KZ678131">
    <property type="protein sequence ID" value="PSN71541.1"/>
    <property type="molecule type" value="Genomic_DNA"/>
</dbReference>
<feature type="coiled-coil region" evidence="1">
    <location>
        <begin position="259"/>
        <end position="286"/>
    </location>
</feature>
<name>A0A2T2P1K1_CORCC</name>
<keyword evidence="1" id="KW-0175">Coiled coil</keyword>
<keyword evidence="4" id="KW-1185">Reference proteome</keyword>
<feature type="compositionally biased region" description="Polar residues" evidence="2">
    <location>
        <begin position="1"/>
        <end position="14"/>
    </location>
</feature>